<sequence>MRYPDGGGLTGQERARREQVRLAAAEMFAAGA</sequence>
<keyword evidence="4" id="KW-1185">Reference proteome</keyword>
<name>A0A4R4ZZ75_9ACTN</name>
<reference evidence="2 4" key="1">
    <citation type="submission" date="2019-03" db="EMBL/GenBank/DDBJ databases">
        <title>Draft genome sequences of novel Actinobacteria.</title>
        <authorList>
            <person name="Sahin N."/>
            <person name="Ay H."/>
            <person name="Saygin H."/>
        </authorList>
    </citation>
    <scope>NUCLEOTIDE SEQUENCE [LARGE SCALE GENOMIC DNA]</scope>
    <source>
        <strain evidence="2 4">H3C3</strain>
    </source>
</reference>
<gene>
    <name evidence="3" type="ORF">E1298_08285</name>
    <name evidence="2" type="ORF">E1298_43370</name>
    <name evidence="1" type="ORF">E1298_46415</name>
</gene>
<evidence type="ECO:0000313" key="3">
    <source>
        <dbReference type="EMBL" id="TDD93880.1"/>
    </source>
</evidence>
<organism evidence="2 4">
    <name type="scientific">Actinomadura rubrisoli</name>
    <dbReference type="NCBI Taxonomy" id="2530368"/>
    <lineage>
        <taxon>Bacteria</taxon>
        <taxon>Bacillati</taxon>
        <taxon>Actinomycetota</taxon>
        <taxon>Actinomycetes</taxon>
        <taxon>Streptosporangiales</taxon>
        <taxon>Thermomonosporaceae</taxon>
        <taxon>Actinomadura</taxon>
    </lineage>
</organism>
<comment type="caution">
    <text evidence="2">The sequence shown here is derived from an EMBL/GenBank/DDBJ whole genome shotgun (WGS) entry which is preliminary data.</text>
</comment>
<dbReference type="AlphaFoldDB" id="A0A4R4ZZ75"/>
<proteinExistence type="predicted"/>
<feature type="non-terminal residue" evidence="2">
    <location>
        <position position="32"/>
    </location>
</feature>
<accession>A0A4R4ZZ75</accession>
<dbReference type="EMBL" id="SMKU01000639">
    <property type="protein sequence ID" value="TDD59847.1"/>
    <property type="molecule type" value="Genomic_DNA"/>
</dbReference>
<evidence type="ECO:0000313" key="4">
    <source>
        <dbReference type="Proteomes" id="UP000294513"/>
    </source>
</evidence>
<dbReference type="EMBL" id="SMKU01000025">
    <property type="protein sequence ID" value="TDD93880.1"/>
    <property type="molecule type" value="Genomic_DNA"/>
</dbReference>
<evidence type="ECO:0000313" key="1">
    <source>
        <dbReference type="EMBL" id="TDD59847.1"/>
    </source>
</evidence>
<dbReference type="Proteomes" id="UP000294513">
    <property type="component" value="Unassembled WGS sequence"/>
</dbReference>
<protein>
    <submittedName>
        <fullName evidence="2">Transposase</fullName>
    </submittedName>
</protein>
<evidence type="ECO:0000313" key="2">
    <source>
        <dbReference type="EMBL" id="TDD63696.1"/>
    </source>
</evidence>
<dbReference type="EMBL" id="SMKU01000477">
    <property type="protein sequence ID" value="TDD63696.1"/>
    <property type="molecule type" value="Genomic_DNA"/>
</dbReference>